<evidence type="ECO:0000256" key="1">
    <source>
        <dbReference type="SAM" id="MobiDB-lite"/>
    </source>
</evidence>
<organism evidence="2 3">
    <name type="scientific">Artemisia annua</name>
    <name type="common">Sweet wormwood</name>
    <dbReference type="NCBI Taxonomy" id="35608"/>
    <lineage>
        <taxon>Eukaryota</taxon>
        <taxon>Viridiplantae</taxon>
        <taxon>Streptophyta</taxon>
        <taxon>Embryophyta</taxon>
        <taxon>Tracheophyta</taxon>
        <taxon>Spermatophyta</taxon>
        <taxon>Magnoliopsida</taxon>
        <taxon>eudicotyledons</taxon>
        <taxon>Gunneridae</taxon>
        <taxon>Pentapetalae</taxon>
        <taxon>asterids</taxon>
        <taxon>campanulids</taxon>
        <taxon>Asterales</taxon>
        <taxon>Asteraceae</taxon>
        <taxon>Asteroideae</taxon>
        <taxon>Anthemideae</taxon>
        <taxon>Artemisiinae</taxon>
        <taxon>Artemisia</taxon>
    </lineage>
</organism>
<evidence type="ECO:0000313" key="2">
    <source>
        <dbReference type="EMBL" id="PWA39780.1"/>
    </source>
</evidence>
<sequence>MKILEKKDKDGVRPSRGKLYILSRTREKNGSIVNENAAKVIDKIKVIASDTSTSTSSTSTVIVDWNNDDLARVKGKERGDYTRCAGPKIRMPKSKRSRVSQVPMLKARINELEDEVKEMKENQAVILQFMANYKNQKPNGEFSNVLNSIKTEVANDSSSVDNHGPYGNSTTSSASQNKNSAKAITSSSTHISSAQIQQRMKFLKENGQVQKLVKERVGLKSGMTSIIKPSSHCGQVTET</sequence>
<feature type="region of interest" description="Disordered" evidence="1">
    <location>
        <begin position="155"/>
        <end position="186"/>
    </location>
</feature>
<comment type="caution">
    <text evidence="2">The sequence shown here is derived from an EMBL/GenBank/DDBJ whole genome shotgun (WGS) entry which is preliminary data.</text>
</comment>
<feature type="compositionally biased region" description="Low complexity" evidence="1">
    <location>
        <begin position="168"/>
        <end position="186"/>
    </location>
</feature>
<gene>
    <name evidence="2" type="ORF">CTI12_AA568880</name>
</gene>
<keyword evidence="3" id="KW-1185">Reference proteome</keyword>
<reference evidence="2 3" key="1">
    <citation type="journal article" date="2018" name="Mol. Plant">
        <title>The genome of Artemisia annua provides insight into the evolution of Asteraceae family and artemisinin biosynthesis.</title>
        <authorList>
            <person name="Shen Q."/>
            <person name="Zhang L."/>
            <person name="Liao Z."/>
            <person name="Wang S."/>
            <person name="Yan T."/>
            <person name="Shi P."/>
            <person name="Liu M."/>
            <person name="Fu X."/>
            <person name="Pan Q."/>
            <person name="Wang Y."/>
            <person name="Lv Z."/>
            <person name="Lu X."/>
            <person name="Zhang F."/>
            <person name="Jiang W."/>
            <person name="Ma Y."/>
            <person name="Chen M."/>
            <person name="Hao X."/>
            <person name="Li L."/>
            <person name="Tang Y."/>
            <person name="Lv G."/>
            <person name="Zhou Y."/>
            <person name="Sun X."/>
            <person name="Brodelius P.E."/>
            <person name="Rose J.K.C."/>
            <person name="Tang K."/>
        </authorList>
    </citation>
    <scope>NUCLEOTIDE SEQUENCE [LARGE SCALE GENOMIC DNA]</scope>
    <source>
        <strain evidence="3">cv. Huhao1</strain>
        <tissue evidence="2">Leaf</tissue>
    </source>
</reference>
<name>A0A2U1KSR0_ARTAN</name>
<dbReference type="STRING" id="35608.A0A2U1KSR0"/>
<dbReference type="Proteomes" id="UP000245207">
    <property type="component" value="Unassembled WGS sequence"/>
</dbReference>
<dbReference type="EMBL" id="PKPP01014343">
    <property type="protein sequence ID" value="PWA39780.1"/>
    <property type="molecule type" value="Genomic_DNA"/>
</dbReference>
<evidence type="ECO:0008006" key="4">
    <source>
        <dbReference type="Google" id="ProtNLM"/>
    </source>
</evidence>
<proteinExistence type="predicted"/>
<dbReference type="AlphaFoldDB" id="A0A2U1KSR0"/>
<accession>A0A2U1KSR0</accession>
<protein>
    <recommendedName>
        <fullName evidence="4">Transposase, Ptta/En/Spm</fullName>
    </recommendedName>
</protein>
<evidence type="ECO:0000313" key="3">
    <source>
        <dbReference type="Proteomes" id="UP000245207"/>
    </source>
</evidence>